<evidence type="ECO:0000259" key="9">
    <source>
        <dbReference type="Pfam" id="PF02803"/>
    </source>
</evidence>
<dbReference type="NCBIfam" id="TIGR01930">
    <property type="entry name" value="AcCoA-C-Actrans"/>
    <property type="match status" value="1"/>
</dbReference>
<evidence type="ECO:0000256" key="4">
    <source>
        <dbReference type="ARBA" id="ARBA00023315"/>
    </source>
</evidence>
<dbReference type="EMBL" id="FOTR01000014">
    <property type="protein sequence ID" value="SFM34173.1"/>
    <property type="molecule type" value="Genomic_DNA"/>
</dbReference>
<reference evidence="11" key="1">
    <citation type="submission" date="2016-10" db="EMBL/GenBank/DDBJ databases">
        <authorList>
            <person name="Varghese N."/>
            <person name="Submissions S."/>
        </authorList>
    </citation>
    <scope>NUCLEOTIDE SEQUENCE [LARGE SCALE GENOMIC DNA]</scope>
    <source>
        <strain evidence="11">CGMCC 1.4250</strain>
    </source>
</reference>
<dbReference type="Proteomes" id="UP000198565">
    <property type="component" value="Unassembled WGS sequence"/>
</dbReference>
<dbReference type="InterPro" id="IPR020610">
    <property type="entry name" value="Thiolase_AS"/>
</dbReference>
<proteinExistence type="inferred from homology"/>
<organism evidence="10 11">
    <name type="scientific">Gracilibacillus orientalis</name>
    <dbReference type="NCBI Taxonomy" id="334253"/>
    <lineage>
        <taxon>Bacteria</taxon>
        <taxon>Bacillati</taxon>
        <taxon>Bacillota</taxon>
        <taxon>Bacilli</taxon>
        <taxon>Bacillales</taxon>
        <taxon>Bacillaceae</taxon>
        <taxon>Gracilibacillus</taxon>
    </lineage>
</organism>
<dbReference type="InterPro" id="IPR020613">
    <property type="entry name" value="Thiolase_CS"/>
</dbReference>
<keyword evidence="11" id="KW-1185">Reference proteome</keyword>
<evidence type="ECO:0000256" key="6">
    <source>
        <dbReference type="PIRSR" id="PIRSR000429-1"/>
    </source>
</evidence>
<evidence type="ECO:0000256" key="5">
    <source>
        <dbReference type="ARBA" id="ARBA00030755"/>
    </source>
</evidence>
<dbReference type="AlphaFoldDB" id="A0A1I4Q3I3"/>
<gene>
    <name evidence="10" type="ORF">SAMN04487943_11431</name>
</gene>
<dbReference type="InterPro" id="IPR020617">
    <property type="entry name" value="Thiolase_C"/>
</dbReference>
<comment type="similarity">
    <text evidence="1 7">Belongs to the thiolase-like superfamily. Thiolase family.</text>
</comment>
<feature type="active site" description="Proton acceptor" evidence="6">
    <location>
        <position position="338"/>
    </location>
</feature>
<accession>A0A1I4Q3I3</accession>
<evidence type="ECO:0000313" key="10">
    <source>
        <dbReference type="EMBL" id="SFM34173.1"/>
    </source>
</evidence>
<evidence type="ECO:0000256" key="2">
    <source>
        <dbReference type="ARBA" id="ARBA00012705"/>
    </source>
</evidence>
<dbReference type="PROSITE" id="PS00737">
    <property type="entry name" value="THIOLASE_2"/>
    <property type="match status" value="1"/>
</dbReference>
<dbReference type="STRING" id="334253.SAMN04487943_11431"/>
<dbReference type="InterPro" id="IPR002155">
    <property type="entry name" value="Thiolase"/>
</dbReference>
<dbReference type="Pfam" id="PF00108">
    <property type="entry name" value="Thiolase_N"/>
    <property type="match status" value="1"/>
</dbReference>
<feature type="active site" description="Proton acceptor" evidence="6">
    <location>
        <position position="368"/>
    </location>
</feature>
<evidence type="ECO:0000256" key="3">
    <source>
        <dbReference type="ARBA" id="ARBA00022679"/>
    </source>
</evidence>
<dbReference type="InterPro" id="IPR016039">
    <property type="entry name" value="Thiolase-like"/>
</dbReference>
<feature type="domain" description="Thiolase C-terminal" evidence="9">
    <location>
        <begin position="260"/>
        <end position="380"/>
    </location>
</feature>
<feature type="domain" description="Thiolase N-terminal" evidence="8">
    <location>
        <begin position="3"/>
        <end position="249"/>
    </location>
</feature>
<keyword evidence="4 7" id="KW-0012">Acyltransferase</keyword>
<protein>
    <recommendedName>
        <fullName evidence="2">acetyl-CoA C-acetyltransferase</fullName>
        <ecNumber evidence="2">2.3.1.9</ecNumber>
    </recommendedName>
    <alternativeName>
        <fullName evidence="5">Acetoacetyl-CoA thiolase</fullName>
    </alternativeName>
</protein>
<dbReference type="GO" id="GO:0003985">
    <property type="term" value="F:acetyl-CoA C-acetyltransferase activity"/>
    <property type="evidence" value="ECO:0007669"/>
    <property type="project" value="UniProtKB-EC"/>
</dbReference>
<evidence type="ECO:0000313" key="11">
    <source>
        <dbReference type="Proteomes" id="UP000198565"/>
    </source>
</evidence>
<dbReference type="SUPFAM" id="SSF53901">
    <property type="entry name" value="Thiolase-like"/>
    <property type="match status" value="2"/>
</dbReference>
<name>A0A1I4Q3I3_9BACI</name>
<dbReference type="PIRSF" id="PIRSF000429">
    <property type="entry name" value="Ac-CoA_Ac_transf"/>
    <property type="match status" value="1"/>
</dbReference>
<dbReference type="RefSeq" id="WP_091485545.1">
    <property type="nucleotide sequence ID" value="NZ_FOTR01000014.1"/>
</dbReference>
<sequence length="388" mass="40965">MSIVILDGIRTPFGKWNGGLSKFDAVSLASKPLKHLVEKYATLPIIDGVLLAQVIQAGQGQNPARQVAYKAGLDTRTPAITLNNVCLGGVASVIDAVRRIKLEEGSFYVVGGFDSMSNAPHVIPTRSIKSIGHQTIIDTLLHDGLWCSLSDQSMGALTEQYNRAYNIGREEQDQFAALSQQRAAVASEQGLLQEEILPIDGVLAEDEGVRPQTTVEKLAKLRPAFTKDGTITPGNASQMTDGASIGVVTTLEQAQQLETEPLAHVIDWAETAGPDASLQTKPADAMQKILDKQQLTVDDIDLFEINEAFASVVISSCQALNIDYGKVNVNGGAIAIGHPLGGTGFRLVLTLAHALKRRGGGKGIASLCGGGGQGIAILIEVPEEGGKG</sequence>
<dbReference type="PANTHER" id="PTHR18919">
    <property type="entry name" value="ACETYL-COA C-ACYLTRANSFERASE"/>
    <property type="match status" value="1"/>
</dbReference>
<evidence type="ECO:0000256" key="7">
    <source>
        <dbReference type="RuleBase" id="RU003557"/>
    </source>
</evidence>
<keyword evidence="3 7" id="KW-0808">Transferase</keyword>
<dbReference type="PROSITE" id="PS00099">
    <property type="entry name" value="THIOLASE_3"/>
    <property type="match status" value="1"/>
</dbReference>
<dbReference type="Gene3D" id="3.40.47.10">
    <property type="match status" value="2"/>
</dbReference>
<dbReference type="OrthoDB" id="9764892at2"/>
<dbReference type="PANTHER" id="PTHR18919:SF107">
    <property type="entry name" value="ACETYL-COA ACETYLTRANSFERASE, CYTOSOLIC"/>
    <property type="match status" value="1"/>
</dbReference>
<dbReference type="EC" id="2.3.1.9" evidence="2"/>
<evidence type="ECO:0000259" key="8">
    <source>
        <dbReference type="Pfam" id="PF00108"/>
    </source>
</evidence>
<feature type="active site" description="Acyl-thioester intermediate" evidence="6">
    <location>
        <position position="86"/>
    </location>
</feature>
<dbReference type="CDD" id="cd00751">
    <property type="entry name" value="thiolase"/>
    <property type="match status" value="1"/>
</dbReference>
<evidence type="ECO:0000256" key="1">
    <source>
        <dbReference type="ARBA" id="ARBA00010982"/>
    </source>
</evidence>
<dbReference type="InterPro" id="IPR020616">
    <property type="entry name" value="Thiolase_N"/>
</dbReference>
<dbReference type="Pfam" id="PF02803">
    <property type="entry name" value="Thiolase_C"/>
    <property type="match status" value="1"/>
</dbReference>